<gene>
    <name evidence="1" type="ORF">L3Q82_003217</name>
</gene>
<reference evidence="1" key="1">
    <citation type="submission" date="2022-04" db="EMBL/GenBank/DDBJ databases">
        <title>Jade perch genome.</title>
        <authorList>
            <person name="Chao B."/>
        </authorList>
    </citation>
    <scope>NUCLEOTIDE SEQUENCE</scope>
    <source>
        <strain evidence="1">CB-2022</strain>
    </source>
</reference>
<protein>
    <submittedName>
        <fullName evidence="1">Uncharacterized protein</fullName>
    </submittedName>
</protein>
<name>A0ACB8VUL3_9TELE</name>
<proteinExistence type="predicted"/>
<sequence>MSSSIVAAPDSHLAVRYTRKVAEKRGDGEENEVEIFEDEEHHVDLGSQKANVLVTLEKEQLQIINDKLKNISVCPDEWKRFGRSCYFKSNEKKDWYDSRNVCQNKGAHLVIRNDKEEQVELLTTPLPPCYVTDEEEEEDHKPAKRVRLETPDETSVNNSSFRSAVWQSHSSASGRMYFRANVEYNGPDHPKEFVLQCFNSECGVFHTILNIPFVTWEDQMRFRDRKDHIPVSYLQGVGE</sequence>
<accession>A0ACB8VUL3</accession>
<dbReference type="EMBL" id="CM041548">
    <property type="protein sequence ID" value="KAI3358223.1"/>
    <property type="molecule type" value="Genomic_DNA"/>
</dbReference>
<organism evidence="1 2">
    <name type="scientific">Scortum barcoo</name>
    <name type="common">barcoo grunter</name>
    <dbReference type="NCBI Taxonomy" id="214431"/>
    <lineage>
        <taxon>Eukaryota</taxon>
        <taxon>Metazoa</taxon>
        <taxon>Chordata</taxon>
        <taxon>Craniata</taxon>
        <taxon>Vertebrata</taxon>
        <taxon>Euteleostomi</taxon>
        <taxon>Actinopterygii</taxon>
        <taxon>Neopterygii</taxon>
        <taxon>Teleostei</taxon>
        <taxon>Neoteleostei</taxon>
        <taxon>Acanthomorphata</taxon>
        <taxon>Eupercaria</taxon>
        <taxon>Centrarchiformes</taxon>
        <taxon>Terapontoidei</taxon>
        <taxon>Terapontidae</taxon>
        <taxon>Scortum</taxon>
    </lineage>
</organism>
<keyword evidence="2" id="KW-1185">Reference proteome</keyword>
<dbReference type="Proteomes" id="UP000831701">
    <property type="component" value="Chromosome 18"/>
</dbReference>
<comment type="caution">
    <text evidence="1">The sequence shown here is derived from an EMBL/GenBank/DDBJ whole genome shotgun (WGS) entry which is preliminary data.</text>
</comment>
<evidence type="ECO:0000313" key="2">
    <source>
        <dbReference type="Proteomes" id="UP000831701"/>
    </source>
</evidence>
<evidence type="ECO:0000313" key="1">
    <source>
        <dbReference type="EMBL" id="KAI3358223.1"/>
    </source>
</evidence>